<sequence length="40" mass="4449">MASHAIWDEAGLYPTFGDLSPAVFEAKPTKKQLICLREIT</sequence>
<reference evidence="2" key="1">
    <citation type="submission" date="2017-01" db="EMBL/GenBank/DDBJ databases">
        <title>Genome Analysis of Deinococcus marmoris KOPRI26562.</title>
        <authorList>
            <person name="Kim J.H."/>
            <person name="Oh H.-M."/>
        </authorList>
    </citation>
    <scope>NUCLEOTIDE SEQUENCE [LARGE SCALE GENOMIC DNA]</scope>
    <source>
        <strain evidence="2">PAMC 26633</strain>
    </source>
</reference>
<evidence type="ECO:0000313" key="2">
    <source>
        <dbReference type="Proteomes" id="UP000214720"/>
    </source>
</evidence>
<protein>
    <submittedName>
        <fullName evidence="1">Uncharacterized protein</fullName>
    </submittedName>
</protein>
<organism evidence="1 2">
    <name type="scientific">Caballeronia sordidicola</name>
    <name type="common">Burkholderia sordidicola</name>
    <dbReference type="NCBI Taxonomy" id="196367"/>
    <lineage>
        <taxon>Bacteria</taxon>
        <taxon>Pseudomonadati</taxon>
        <taxon>Pseudomonadota</taxon>
        <taxon>Betaproteobacteria</taxon>
        <taxon>Burkholderiales</taxon>
        <taxon>Burkholderiaceae</taxon>
        <taxon>Caballeronia</taxon>
    </lineage>
</organism>
<gene>
    <name evidence="1" type="ORF">BSU04_38375</name>
</gene>
<dbReference type="EMBL" id="MTHB01000256">
    <property type="protein sequence ID" value="OXC73214.1"/>
    <property type="molecule type" value="Genomic_DNA"/>
</dbReference>
<comment type="caution">
    <text evidence="1">The sequence shown here is derived from an EMBL/GenBank/DDBJ whole genome shotgun (WGS) entry which is preliminary data.</text>
</comment>
<evidence type="ECO:0000313" key="1">
    <source>
        <dbReference type="EMBL" id="OXC73214.1"/>
    </source>
</evidence>
<dbReference type="AlphaFoldDB" id="A0A226WPV6"/>
<proteinExistence type="predicted"/>
<dbReference type="Proteomes" id="UP000214720">
    <property type="component" value="Unassembled WGS sequence"/>
</dbReference>
<accession>A0A226WPV6</accession>
<name>A0A226WPV6_CABSO</name>